<dbReference type="InterPro" id="IPR011006">
    <property type="entry name" value="CheY-like_superfamily"/>
</dbReference>
<evidence type="ECO:0000259" key="3">
    <source>
        <dbReference type="PROSITE" id="PS50110"/>
    </source>
</evidence>
<keyword evidence="5" id="KW-1185">Reference proteome</keyword>
<dbReference type="GO" id="GO:0003677">
    <property type="term" value="F:DNA binding"/>
    <property type="evidence" value="ECO:0007669"/>
    <property type="project" value="UniProtKB-KW"/>
</dbReference>
<evidence type="ECO:0000313" key="5">
    <source>
        <dbReference type="Proteomes" id="UP000582837"/>
    </source>
</evidence>
<proteinExistence type="predicted"/>
<dbReference type="PROSITE" id="PS50110">
    <property type="entry name" value="RESPONSE_REGULATORY"/>
    <property type="match status" value="2"/>
</dbReference>
<dbReference type="Proteomes" id="UP000582837">
    <property type="component" value="Unassembled WGS sequence"/>
</dbReference>
<gene>
    <name evidence="4" type="ORF">HNQ61_004819</name>
</gene>
<dbReference type="EMBL" id="JACHIA010000021">
    <property type="protein sequence ID" value="MBB6073152.1"/>
    <property type="molecule type" value="Genomic_DNA"/>
</dbReference>
<dbReference type="InterPro" id="IPR001789">
    <property type="entry name" value="Sig_transdc_resp-reg_receiver"/>
</dbReference>
<organism evidence="4 5">
    <name type="scientific">Longimicrobium terrae</name>
    <dbReference type="NCBI Taxonomy" id="1639882"/>
    <lineage>
        <taxon>Bacteria</taxon>
        <taxon>Pseudomonadati</taxon>
        <taxon>Gemmatimonadota</taxon>
        <taxon>Longimicrobiia</taxon>
        <taxon>Longimicrobiales</taxon>
        <taxon>Longimicrobiaceae</taxon>
        <taxon>Longimicrobium</taxon>
    </lineage>
</organism>
<feature type="domain" description="Response regulatory" evidence="3">
    <location>
        <begin position="384"/>
        <end position="500"/>
    </location>
</feature>
<dbReference type="Gene3D" id="3.40.50.2300">
    <property type="match status" value="3"/>
</dbReference>
<dbReference type="RefSeq" id="WP_170035078.1">
    <property type="nucleotide sequence ID" value="NZ_JABDTL010000001.1"/>
</dbReference>
<evidence type="ECO:0000313" key="4">
    <source>
        <dbReference type="EMBL" id="MBB6073152.1"/>
    </source>
</evidence>
<name>A0A841H5E2_9BACT</name>
<feature type="domain" description="Response regulatory" evidence="3">
    <location>
        <begin position="264"/>
        <end position="375"/>
    </location>
</feature>
<dbReference type="PANTHER" id="PTHR44591:SF3">
    <property type="entry name" value="RESPONSE REGULATORY DOMAIN-CONTAINING PROTEIN"/>
    <property type="match status" value="1"/>
</dbReference>
<dbReference type="InterPro" id="IPR050595">
    <property type="entry name" value="Bact_response_regulator"/>
</dbReference>
<dbReference type="Pfam" id="PF01627">
    <property type="entry name" value="Hpt"/>
    <property type="match status" value="1"/>
</dbReference>
<dbReference type="SUPFAM" id="SSF52172">
    <property type="entry name" value="CheY-like"/>
    <property type="match status" value="3"/>
</dbReference>
<dbReference type="AlphaFoldDB" id="A0A841H5E2"/>
<reference evidence="4 5" key="1">
    <citation type="submission" date="2020-08" db="EMBL/GenBank/DDBJ databases">
        <title>Genomic Encyclopedia of Type Strains, Phase IV (KMG-IV): sequencing the most valuable type-strain genomes for metagenomic binning, comparative biology and taxonomic classification.</title>
        <authorList>
            <person name="Goeker M."/>
        </authorList>
    </citation>
    <scope>NUCLEOTIDE SEQUENCE [LARGE SCALE GENOMIC DNA]</scope>
    <source>
        <strain evidence="4 5">DSM 29007</strain>
    </source>
</reference>
<evidence type="ECO:0000256" key="2">
    <source>
        <dbReference type="PROSITE-ProRule" id="PRU00169"/>
    </source>
</evidence>
<sequence length="505" mass="55097">MLRILIAGLPGSAANWLAQRLPGVTVEMAFSGQEALDMLRTDGGRLLVLDASVEDPAAAAVVRRIRADERLKDLPVLYTMELDASSVKEADLRRLVTDLHVDELLFQPVDRSELLRAVSRLVQVTPAERPSVPLDSAEGTQERLSHALAQVWKRARGPVLDRIAVLERAAEFVAGDRLTEPMREGARREAHRLAGALGTFGLGQGSVQARELEHILGSPVGRGHAPRMAELAARLKADVLARAAETATPEPAPVVATAPNDPPVLWITTPDEALAEQVSAEVRGRGLRAASDAEMEDGTLRPDAVFLDLRLRGEGEAEWDAFAKAARRAPGVPVLAYTDRDALLDRVRALKMGARTILHPPLAPGFVGESLERMLPVAGAARQTILTVDDDPAVTGGLRAILEPQHFAVHTLNDPLRFWTELRSVKPDLLVLDIDMPHLNGIELCRVVRSDPEWRHVPIVFLTARSDADTIYRVFAAGADDFLNKPVVGPELVSRIRNRLERRPA</sequence>
<dbReference type="GO" id="GO:0000160">
    <property type="term" value="P:phosphorelay signal transduction system"/>
    <property type="evidence" value="ECO:0007669"/>
    <property type="project" value="InterPro"/>
</dbReference>
<dbReference type="PANTHER" id="PTHR44591">
    <property type="entry name" value="STRESS RESPONSE REGULATOR PROTEIN 1"/>
    <property type="match status" value="1"/>
</dbReference>
<feature type="modified residue" description="4-aspartylphosphate" evidence="2">
    <location>
        <position position="308"/>
    </location>
</feature>
<dbReference type="GO" id="GO:0004672">
    <property type="term" value="F:protein kinase activity"/>
    <property type="evidence" value="ECO:0007669"/>
    <property type="project" value="UniProtKB-ARBA"/>
</dbReference>
<comment type="caution">
    <text evidence="4">The sequence shown here is derived from an EMBL/GenBank/DDBJ whole genome shotgun (WGS) entry which is preliminary data.</text>
</comment>
<keyword evidence="4" id="KW-0238">DNA-binding</keyword>
<dbReference type="SMART" id="SM00448">
    <property type="entry name" value="REC"/>
    <property type="match status" value="1"/>
</dbReference>
<feature type="modified residue" description="4-aspartylphosphate" evidence="2">
    <location>
        <position position="433"/>
    </location>
</feature>
<dbReference type="InterPro" id="IPR008207">
    <property type="entry name" value="Sig_transdc_His_kin_Hpt_dom"/>
</dbReference>
<dbReference type="InterPro" id="IPR036641">
    <property type="entry name" value="HPT_dom_sf"/>
</dbReference>
<dbReference type="SUPFAM" id="SSF47226">
    <property type="entry name" value="Histidine-containing phosphotransfer domain, HPT domain"/>
    <property type="match status" value="1"/>
</dbReference>
<evidence type="ECO:0000256" key="1">
    <source>
        <dbReference type="ARBA" id="ARBA00022553"/>
    </source>
</evidence>
<keyword evidence="1 2" id="KW-0597">Phosphoprotein</keyword>
<protein>
    <submittedName>
        <fullName evidence="4">DNA-binding response OmpR family regulator</fullName>
    </submittedName>
</protein>
<dbReference type="Pfam" id="PF00072">
    <property type="entry name" value="Response_reg"/>
    <property type="match status" value="1"/>
</dbReference>
<accession>A0A841H5E2</accession>